<dbReference type="GO" id="GO:0032259">
    <property type="term" value="P:methylation"/>
    <property type="evidence" value="ECO:0007669"/>
    <property type="project" value="UniProtKB-KW"/>
</dbReference>
<name>A5G6Z3_GEOUR</name>
<keyword evidence="4" id="KW-1185">Reference proteome</keyword>
<dbReference type="EMBL" id="CP000698">
    <property type="protein sequence ID" value="ABQ27561.1"/>
    <property type="molecule type" value="Genomic_DNA"/>
</dbReference>
<dbReference type="Proteomes" id="UP000006695">
    <property type="component" value="Chromosome"/>
</dbReference>
<dbReference type="RefSeq" id="WP_011940222.1">
    <property type="nucleotide sequence ID" value="NC_009483.1"/>
</dbReference>
<protein>
    <submittedName>
        <fullName evidence="3">Methyltransferase type 11</fullName>
    </submittedName>
</protein>
<sequence length="204" mass="22072">MNWDERYSEPGFTYGTAPNEFLVSIVDRIPQGKILSLAEGEGRNAVYLASLGYRVTGIDGSEVGLRKAVDLAMERGVAITTIHADLSEFVIKPGQWDGIIACYCHLHPAIRIPLHRAAVQGLAPGGVFVLEAFSKEQLAYGTGGPKSLDMLMSLDELERELAGLEFVHAVQIERQVREGRGHTGPASVVQILAVKPGVCEGGYR</sequence>
<gene>
    <name evidence="3" type="ordered locus">Gura_3405</name>
</gene>
<evidence type="ECO:0000313" key="3">
    <source>
        <dbReference type="EMBL" id="ABQ27561.1"/>
    </source>
</evidence>
<dbReference type="CDD" id="cd02440">
    <property type="entry name" value="AdoMet_MTases"/>
    <property type="match status" value="1"/>
</dbReference>
<accession>A5G6Z3</accession>
<evidence type="ECO:0000313" key="4">
    <source>
        <dbReference type="Proteomes" id="UP000006695"/>
    </source>
</evidence>
<dbReference type="PANTHER" id="PTHR43861">
    <property type="entry name" value="TRANS-ACONITATE 2-METHYLTRANSFERASE-RELATED"/>
    <property type="match status" value="1"/>
</dbReference>
<dbReference type="GO" id="GO:0008168">
    <property type="term" value="F:methyltransferase activity"/>
    <property type="evidence" value="ECO:0007669"/>
    <property type="project" value="UniProtKB-KW"/>
</dbReference>
<dbReference type="STRING" id="351605.Gura_3405"/>
<dbReference type="SUPFAM" id="SSF53335">
    <property type="entry name" value="S-adenosyl-L-methionine-dependent methyltransferases"/>
    <property type="match status" value="1"/>
</dbReference>
<feature type="domain" description="Methyltransferase" evidence="2">
    <location>
        <begin position="34"/>
        <end position="126"/>
    </location>
</feature>
<reference evidence="3 4" key="1">
    <citation type="submission" date="2007-05" db="EMBL/GenBank/DDBJ databases">
        <title>Complete sequence of Geobacter uraniireducens Rf4.</title>
        <authorList>
            <consortium name="US DOE Joint Genome Institute"/>
            <person name="Copeland A."/>
            <person name="Lucas S."/>
            <person name="Lapidus A."/>
            <person name="Barry K."/>
            <person name="Detter J.C."/>
            <person name="Glavina del Rio T."/>
            <person name="Hammon N."/>
            <person name="Israni S."/>
            <person name="Dalin E."/>
            <person name="Tice H."/>
            <person name="Pitluck S."/>
            <person name="Chertkov O."/>
            <person name="Brettin T."/>
            <person name="Bruce D."/>
            <person name="Han C."/>
            <person name="Schmutz J."/>
            <person name="Larimer F."/>
            <person name="Land M."/>
            <person name="Hauser L."/>
            <person name="Kyrpides N."/>
            <person name="Mikhailova N."/>
            <person name="Shelobolina E."/>
            <person name="Aklujkar M."/>
            <person name="Lovley D."/>
            <person name="Richardson P."/>
        </authorList>
    </citation>
    <scope>NUCLEOTIDE SEQUENCE [LARGE SCALE GENOMIC DNA]</scope>
    <source>
        <strain evidence="3 4">Rf4</strain>
    </source>
</reference>
<evidence type="ECO:0000256" key="1">
    <source>
        <dbReference type="ARBA" id="ARBA00022679"/>
    </source>
</evidence>
<dbReference type="OrthoDB" id="5298787at2"/>
<keyword evidence="3" id="KW-0489">Methyltransferase</keyword>
<dbReference type="InterPro" id="IPR041698">
    <property type="entry name" value="Methyltransf_25"/>
</dbReference>
<dbReference type="PANTHER" id="PTHR43861:SF3">
    <property type="entry name" value="PUTATIVE (AFU_ORTHOLOGUE AFUA_2G14390)-RELATED"/>
    <property type="match status" value="1"/>
</dbReference>
<dbReference type="Pfam" id="PF13649">
    <property type="entry name" value="Methyltransf_25"/>
    <property type="match status" value="1"/>
</dbReference>
<proteinExistence type="predicted"/>
<organism evidence="3 4">
    <name type="scientific">Geotalea uraniireducens (strain Rf4)</name>
    <name type="common">Geobacter uraniireducens</name>
    <dbReference type="NCBI Taxonomy" id="351605"/>
    <lineage>
        <taxon>Bacteria</taxon>
        <taxon>Pseudomonadati</taxon>
        <taxon>Thermodesulfobacteriota</taxon>
        <taxon>Desulfuromonadia</taxon>
        <taxon>Geobacterales</taxon>
        <taxon>Geobacteraceae</taxon>
        <taxon>Geotalea</taxon>
    </lineage>
</organism>
<dbReference type="KEGG" id="gur:Gura_3405"/>
<dbReference type="InterPro" id="IPR029063">
    <property type="entry name" value="SAM-dependent_MTases_sf"/>
</dbReference>
<dbReference type="AlphaFoldDB" id="A5G6Z3"/>
<keyword evidence="1 3" id="KW-0808">Transferase</keyword>
<dbReference type="HOGENOM" id="CLU_056435_5_1_7"/>
<evidence type="ECO:0000259" key="2">
    <source>
        <dbReference type="Pfam" id="PF13649"/>
    </source>
</evidence>
<dbReference type="Gene3D" id="3.40.50.150">
    <property type="entry name" value="Vaccinia Virus protein VP39"/>
    <property type="match status" value="1"/>
</dbReference>